<dbReference type="STRING" id="1178516.AWR27_13220"/>
<accession>A0A1P9WXW1</accession>
<dbReference type="KEGG" id="smon:AWR27_13220"/>
<feature type="transmembrane region" description="Helical" evidence="1">
    <location>
        <begin position="451"/>
        <end position="469"/>
    </location>
</feature>
<dbReference type="RefSeq" id="WP_077131617.1">
    <property type="nucleotide sequence ID" value="NZ_CP014263.1"/>
</dbReference>
<protein>
    <recommendedName>
        <fullName evidence="4">ABC transporter permease</fullName>
    </recommendedName>
</protein>
<organism evidence="2 3">
    <name type="scientific">Spirosoma montaniterrae</name>
    <dbReference type="NCBI Taxonomy" id="1178516"/>
    <lineage>
        <taxon>Bacteria</taxon>
        <taxon>Pseudomonadati</taxon>
        <taxon>Bacteroidota</taxon>
        <taxon>Cytophagia</taxon>
        <taxon>Cytophagales</taxon>
        <taxon>Cytophagaceae</taxon>
        <taxon>Spirosoma</taxon>
    </lineage>
</organism>
<dbReference type="PANTHER" id="PTHR43471">
    <property type="entry name" value="ABC TRANSPORTER PERMEASE"/>
    <property type="match status" value="1"/>
</dbReference>
<dbReference type="EMBL" id="CP014263">
    <property type="protein sequence ID" value="AQG80193.1"/>
    <property type="molecule type" value="Genomic_DNA"/>
</dbReference>
<keyword evidence="1" id="KW-1133">Transmembrane helix</keyword>
<name>A0A1P9WXW1_9BACT</name>
<keyword evidence="1" id="KW-0812">Transmembrane</keyword>
<evidence type="ECO:0000313" key="2">
    <source>
        <dbReference type="EMBL" id="AQG80193.1"/>
    </source>
</evidence>
<dbReference type="Proteomes" id="UP000187941">
    <property type="component" value="Chromosome"/>
</dbReference>
<evidence type="ECO:0000313" key="3">
    <source>
        <dbReference type="Proteomes" id="UP000187941"/>
    </source>
</evidence>
<keyword evidence="1" id="KW-0472">Membrane</keyword>
<proteinExistence type="predicted"/>
<dbReference type="InterPro" id="IPR021913">
    <property type="entry name" value="DUF3526"/>
</dbReference>
<reference evidence="2 3" key="1">
    <citation type="submission" date="2016-01" db="EMBL/GenBank/DDBJ databases">
        <authorList>
            <person name="Oliw E.H."/>
        </authorList>
    </citation>
    <scope>NUCLEOTIDE SEQUENCE [LARGE SCALE GENOMIC DNA]</scope>
    <source>
        <strain evidence="2 3">DY10</strain>
    </source>
</reference>
<feature type="transmembrane region" description="Helical" evidence="1">
    <location>
        <begin position="149"/>
        <end position="169"/>
    </location>
</feature>
<keyword evidence="3" id="KW-1185">Reference proteome</keyword>
<sequence>MFRHITRYDFLALRANRLLLIVPGLLSAFVLIALWTGWQRTTFQRDTLAAIAQQERADYAHFRQQIAQAKPGQHFDGGHFGDPTNPFYFGNRMGARYATLPPYALALTSVGQGDLYPYYYKLTLSKRQALYHSEELENPRVLFNGAFDLSFVIIYLLPLLIIAFTYNLVSSEREQGTLALLLTETAPLSQVAGYRYMFRYVLINGLFSMLVVSGLLLFGVPLGQAVGEVAYLLLLTALYSAFWFALSFLVNSFGRESGYNAALLVGLWLGFVLLIPTVLAVCVDSVHPMPSRIDLITQSRDAADELAKDKGTVARFYEEHPEFTPKTAPDPKDRTVQMLRSRLEVELAMEGVLEQFAQRMAERQAMVSRYRFLSPAVFMQQSLNDVAGTGESRYADFERQVTDYHAAFRNYFAPLVYRMEKFTPAHLDRVPKFRYVAPGGLLFTPANWQNLLYLVVATLGCITLATIRIRQIKLAY</sequence>
<feature type="transmembrane region" description="Helical" evidence="1">
    <location>
        <begin position="20"/>
        <end position="38"/>
    </location>
</feature>
<evidence type="ECO:0000256" key="1">
    <source>
        <dbReference type="SAM" id="Phobius"/>
    </source>
</evidence>
<dbReference type="OrthoDB" id="6016419at2"/>
<feature type="transmembrane region" description="Helical" evidence="1">
    <location>
        <begin position="262"/>
        <end position="281"/>
    </location>
</feature>
<evidence type="ECO:0008006" key="4">
    <source>
        <dbReference type="Google" id="ProtNLM"/>
    </source>
</evidence>
<dbReference type="AlphaFoldDB" id="A0A1P9WXW1"/>
<feature type="transmembrane region" description="Helical" evidence="1">
    <location>
        <begin position="200"/>
        <end position="223"/>
    </location>
</feature>
<gene>
    <name evidence="2" type="ORF">AWR27_13220</name>
</gene>
<dbReference type="Pfam" id="PF12040">
    <property type="entry name" value="DUF3526"/>
    <property type="match status" value="1"/>
</dbReference>
<feature type="transmembrane region" description="Helical" evidence="1">
    <location>
        <begin position="229"/>
        <end position="250"/>
    </location>
</feature>
<dbReference type="PANTHER" id="PTHR43471:SF14">
    <property type="entry name" value="ABC-2 TYPE TRANSPORT SYSTEM PERMEASE PROTEIN"/>
    <property type="match status" value="1"/>
</dbReference>